<feature type="transmembrane region" description="Helical" evidence="7">
    <location>
        <begin position="146"/>
        <end position="165"/>
    </location>
</feature>
<evidence type="ECO:0000256" key="4">
    <source>
        <dbReference type="ARBA" id="ARBA00022824"/>
    </source>
</evidence>
<keyword evidence="4" id="KW-0256">Endoplasmic reticulum</keyword>
<dbReference type="AlphaFoldDB" id="A0A8C1PVU9"/>
<evidence type="ECO:0000256" key="3">
    <source>
        <dbReference type="ARBA" id="ARBA00022692"/>
    </source>
</evidence>
<feature type="transmembrane region" description="Helical" evidence="7">
    <location>
        <begin position="57"/>
        <end position="80"/>
    </location>
</feature>
<dbReference type="Proteomes" id="UP000694427">
    <property type="component" value="Unplaced"/>
</dbReference>
<evidence type="ECO:0000313" key="9">
    <source>
        <dbReference type="Proteomes" id="UP000694427"/>
    </source>
</evidence>
<keyword evidence="9" id="KW-1185">Reference proteome</keyword>
<dbReference type="PANTHER" id="PTHR20955:SF2">
    <property type="entry name" value="PROTEIN JAGUNAL HOMOLOG 1-B"/>
    <property type="match status" value="1"/>
</dbReference>
<reference evidence="8" key="1">
    <citation type="submission" date="2025-08" db="UniProtKB">
        <authorList>
            <consortium name="Ensembl"/>
        </authorList>
    </citation>
    <scope>IDENTIFICATION</scope>
</reference>
<organism evidence="8 9">
    <name type="scientific">Cyprinus carpio</name>
    <name type="common">Common carp</name>
    <dbReference type="NCBI Taxonomy" id="7962"/>
    <lineage>
        <taxon>Eukaryota</taxon>
        <taxon>Metazoa</taxon>
        <taxon>Chordata</taxon>
        <taxon>Craniata</taxon>
        <taxon>Vertebrata</taxon>
        <taxon>Euteleostomi</taxon>
        <taxon>Actinopterygii</taxon>
        <taxon>Neopterygii</taxon>
        <taxon>Teleostei</taxon>
        <taxon>Ostariophysi</taxon>
        <taxon>Cypriniformes</taxon>
        <taxon>Cyprinidae</taxon>
        <taxon>Cyprininae</taxon>
        <taxon>Cyprinus</taxon>
    </lineage>
</organism>
<dbReference type="PANTHER" id="PTHR20955">
    <property type="entry name" value="PROTEIN JAGUNAL HOMOLOG 1"/>
    <property type="match status" value="1"/>
</dbReference>
<dbReference type="GO" id="GO:0038158">
    <property type="term" value="P:granulocyte colony-stimulating factor signaling pathway"/>
    <property type="evidence" value="ECO:0007669"/>
    <property type="project" value="TreeGrafter"/>
</dbReference>
<keyword evidence="6 7" id="KW-0472">Membrane</keyword>
<evidence type="ECO:0000256" key="2">
    <source>
        <dbReference type="ARBA" id="ARBA00008462"/>
    </source>
</evidence>
<evidence type="ECO:0000256" key="5">
    <source>
        <dbReference type="ARBA" id="ARBA00022989"/>
    </source>
</evidence>
<keyword evidence="5 7" id="KW-1133">Transmembrane helix</keyword>
<name>A0A8C1PVU9_CYPCA</name>
<dbReference type="GO" id="GO:0016192">
    <property type="term" value="P:vesicle-mediated transport"/>
    <property type="evidence" value="ECO:0007669"/>
    <property type="project" value="TreeGrafter"/>
</dbReference>
<feature type="transmembrane region" description="Helical" evidence="7">
    <location>
        <begin position="123"/>
        <end position="139"/>
    </location>
</feature>
<protein>
    <submittedName>
        <fullName evidence="8">Jagunal homolog 1b</fullName>
    </submittedName>
</protein>
<evidence type="ECO:0000256" key="6">
    <source>
        <dbReference type="ARBA" id="ARBA00023136"/>
    </source>
</evidence>
<dbReference type="GO" id="GO:0005789">
    <property type="term" value="C:endoplasmic reticulum membrane"/>
    <property type="evidence" value="ECO:0007669"/>
    <property type="project" value="UniProtKB-SubCell"/>
</dbReference>
<feature type="transmembrane region" description="Helical" evidence="7">
    <location>
        <begin position="92"/>
        <end position="111"/>
    </location>
</feature>
<dbReference type="InterPro" id="IPR009787">
    <property type="entry name" value="Jagunal"/>
</dbReference>
<dbReference type="Pfam" id="PF07086">
    <property type="entry name" value="Jagunal"/>
    <property type="match status" value="1"/>
</dbReference>
<comment type="similarity">
    <text evidence="2">Belongs to the jagunal family.</text>
</comment>
<feature type="transmembrane region" description="Helical" evidence="7">
    <location>
        <begin position="185"/>
        <end position="205"/>
    </location>
</feature>
<comment type="subcellular location">
    <subcellularLocation>
        <location evidence="1">Endoplasmic reticulum membrane</location>
        <topology evidence="1">Multi-pass membrane protein</topology>
    </subcellularLocation>
</comment>
<sequence length="230" mass="26102">MNFVKGLQMSEYVYKLYQSSQIKCLGTLFLIVNCSHSAPVRAILHYVQTNAHIEEQLLLLTLLLCSTVSLLVRVEISVALKSEIKKLNIAHAVVWLLVAAQVVVSQLNLVSHKVVASPYQWEYPYLLSIIPTVFSFMALPKNNISYLVISMISAGLFCVAPILYGGMEMFPVAQQLYRHGKAYRFIFGFSAVSIMYLVLIISLQVHGWQIYYSKKLLDAWFTSTQDKKKK</sequence>
<keyword evidence="3 7" id="KW-0812">Transmembrane</keyword>
<dbReference type="GO" id="GO:0007029">
    <property type="term" value="P:endoplasmic reticulum organization"/>
    <property type="evidence" value="ECO:0007669"/>
    <property type="project" value="InterPro"/>
</dbReference>
<reference evidence="8" key="2">
    <citation type="submission" date="2025-09" db="UniProtKB">
        <authorList>
            <consortium name="Ensembl"/>
        </authorList>
    </citation>
    <scope>IDENTIFICATION</scope>
</reference>
<accession>A0A8C1PVU9</accession>
<dbReference type="Ensembl" id="ENSCCRT00010122863.1">
    <property type="protein sequence ID" value="ENSCCRP00010110427.1"/>
    <property type="gene ID" value="ENSCCRG00010048673.1"/>
</dbReference>
<proteinExistence type="inferred from homology"/>
<evidence type="ECO:0000256" key="1">
    <source>
        <dbReference type="ARBA" id="ARBA00004477"/>
    </source>
</evidence>
<evidence type="ECO:0000256" key="7">
    <source>
        <dbReference type="SAM" id="Phobius"/>
    </source>
</evidence>
<evidence type="ECO:0000313" key="8">
    <source>
        <dbReference type="Ensembl" id="ENSCCRP00010110427.1"/>
    </source>
</evidence>